<evidence type="ECO:0000313" key="5">
    <source>
        <dbReference type="Proteomes" id="UP000309544"/>
    </source>
</evidence>
<dbReference type="GO" id="GO:0016758">
    <property type="term" value="F:hexosyltransferase activity"/>
    <property type="evidence" value="ECO:0007669"/>
    <property type="project" value="UniProtKB-ARBA"/>
</dbReference>
<evidence type="ECO:0000256" key="1">
    <source>
        <dbReference type="ARBA" id="ARBA00022676"/>
    </source>
</evidence>
<name>A0A5C4RXY4_PROVB</name>
<dbReference type="SUPFAM" id="SSF53448">
    <property type="entry name" value="Nucleotide-diphospho-sugar transferases"/>
    <property type="match status" value="1"/>
</dbReference>
<dbReference type="Proteomes" id="UP000309544">
    <property type="component" value="Unassembled WGS sequence"/>
</dbReference>
<accession>A0A5C4RXY4</accession>
<dbReference type="AlphaFoldDB" id="A0A5C4RXY4"/>
<sequence>MVRTNIELCRKRLDLPIKLSVVVPVFNTGKYLEQCLQSILNQTEASLEVIVINDGSSDNSLDIIQRTMLQDKRVVLITNNNPSGNPGTPRNQGIAIAKGKYLGFVDSDDWIDPDYIKLIDLNTYDLVVEFGSGISTVVMAKALLQQAEKRQQTAAKLVSFEHLDDYYKKTAEQLANAGLDNAVQLELTPLAPYKAPDNTTYSYYDCRGILKKLGAEFTGVYPEAEHQRCWVHKTANVLDKLPKSVQPSAKSLIHDI</sequence>
<dbReference type="PANTHER" id="PTHR22916">
    <property type="entry name" value="GLYCOSYLTRANSFERASE"/>
    <property type="match status" value="1"/>
</dbReference>
<dbReference type="InterPro" id="IPR029044">
    <property type="entry name" value="Nucleotide-diphossugar_trans"/>
</dbReference>
<reference evidence="4 5" key="1">
    <citation type="submission" date="2019-05" db="EMBL/GenBank/DDBJ databases">
        <title>Draft Whole-Genome sequence of the green sulfur bacterium Prosthecochloris vibrioformis DSM 260.</title>
        <authorList>
            <person name="Meyer T.E."/>
            <person name="Kyndt J.A."/>
        </authorList>
    </citation>
    <scope>NUCLEOTIDE SEQUENCE [LARGE SCALE GENOMIC DNA]</scope>
    <source>
        <strain evidence="4 5">DSM 260</strain>
    </source>
</reference>
<dbReference type="PANTHER" id="PTHR22916:SF51">
    <property type="entry name" value="GLYCOSYLTRANSFERASE EPSH-RELATED"/>
    <property type="match status" value="1"/>
</dbReference>
<gene>
    <name evidence="4" type="ORF">FGF68_09825</name>
</gene>
<keyword evidence="5" id="KW-1185">Reference proteome</keyword>
<feature type="non-terminal residue" evidence="4">
    <location>
        <position position="256"/>
    </location>
</feature>
<evidence type="ECO:0000256" key="2">
    <source>
        <dbReference type="ARBA" id="ARBA00022679"/>
    </source>
</evidence>
<evidence type="ECO:0000259" key="3">
    <source>
        <dbReference type="Pfam" id="PF00535"/>
    </source>
</evidence>
<evidence type="ECO:0000313" key="4">
    <source>
        <dbReference type="EMBL" id="TNJ35960.1"/>
    </source>
</evidence>
<keyword evidence="2 4" id="KW-0808">Transferase</keyword>
<dbReference type="InterPro" id="IPR001173">
    <property type="entry name" value="Glyco_trans_2-like"/>
</dbReference>
<organism evidence="4 5">
    <name type="scientific">Prosthecochloris vibrioformis</name>
    <name type="common">Chlorobium vibrioforme</name>
    <dbReference type="NCBI Taxonomy" id="1098"/>
    <lineage>
        <taxon>Bacteria</taxon>
        <taxon>Pseudomonadati</taxon>
        <taxon>Chlorobiota</taxon>
        <taxon>Chlorobiia</taxon>
        <taxon>Chlorobiales</taxon>
        <taxon>Chlorobiaceae</taxon>
        <taxon>Prosthecochloris</taxon>
    </lineage>
</organism>
<keyword evidence="1" id="KW-0328">Glycosyltransferase</keyword>
<proteinExistence type="predicted"/>
<feature type="domain" description="Glycosyltransferase 2-like" evidence="3">
    <location>
        <begin position="20"/>
        <end position="117"/>
    </location>
</feature>
<dbReference type="EMBL" id="VDCI01000010">
    <property type="protein sequence ID" value="TNJ35960.1"/>
    <property type="molecule type" value="Genomic_DNA"/>
</dbReference>
<comment type="caution">
    <text evidence="4">The sequence shown here is derived from an EMBL/GenBank/DDBJ whole genome shotgun (WGS) entry which is preliminary data.</text>
</comment>
<dbReference type="Gene3D" id="3.90.550.10">
    <property type="entry name" value="Spore Coat Polysaccharide Biosynthesis Protein SpsA, Chain A"/>
    <property type="match status" value="1"/>
</dbReference>
<dbReference type="Pfam" id="PF00535">
    <property type="entry name" value="Glycos_transf_2"/>
    <property type="match status" value="1"/>
</dbReference>
<protein>
    <submittedName>
        <fullName evidence="4">Glycosyltransferase</fullName>
    </submittedName>
</protein>
<dbReference type="CDD" id="cd00761">
    <property type="entry name" value="Glyco_tranf_GTA_type"/>
    <property type="match status" value="1"/>
</dbReference>